<dbReference type="OrthoDB" id="2956246at2759"/>
<feature type="region of interest" description="Disordered" evidence="1">
    <location>
        <begin position="316"/>
        <end position="352"/>
    </location>
</feature>
<keyword evidence="2" id="KW-0812">Transmembrane</keyword>
<keyword evidence="4" id="KW-1185">Reference proteome</keyword>
<accession>A0A5C3MWV6</accession>
<dbReference type="STRING" id="5364.A0A5C3MWV6"/>
<evidence type="ECO:0000313" key="3">
    <source>
        <dbReference type="EMBL" id="TFK48238.1"/>
    </source>
</evidence>
<gene>
    <name evidence="3" type="ORF">OE88DRAFT_1810541</name>
</gene>
<feature type="transmembrane region" description="Helical" evidence="2">
    <location>
        <begin position="139"/>
        <end position="159"/>
    </location>
</feature>
<feature type="transmembrane region" description="Helical" evidence="2">
    <location>
        <begin position="241"/>
        <end position="261"/>
    </location>
</feature>
<sequence>MFNIHSIKGVSLDAAGLVALADLKAIDYRTALTGTSSYLDVLFLAPGIHCQQHASQVNGGEYPSAAAPKEGYVFRVENQATVSFLQRVGKTGHLTTVEVLSDTASVKRSTRDTIITILYVAGILQTIAVLSLLVLIRDWWGFSVIAMLVGARLCNVVVIKRRSELGWKGASEPGKESDMLVFLSQDRWVRMKGSVDDLKAVTAGQWLREESPVESFVIGFGTLLVFAAAALATNASTVGSLLIACLLFVSVTLLGLCNSLTKTQWMFDRIIRRVGAPKRYERRLQLVEEFTQLFNREDWAITMGLTLPKNYPALSPAEMSPPSPAATVLPPASADSTRRPSCESIQSTAEKC</sequence>
<feature type="compositionally biased region" description="Polar residues" evidence="1">
    <location>
        <begin position="343"/>
        <end position="352"/>
    </location>
</feature>
<feature type="transmembrane region" description="Helical" evidence="2">
    <location>
        <begin position="114"/>
        <end position="133"/>
    </location>
</feature>
<evidence type="ECO:0000256" key="1">
    <source>
        <dbReference type="SAM" id="MobiDB-lite"/>
    </source>
</evidence>
<keyword evidence="2" id="KW-0472">Membrane</keyword>
<evidence type="ECO:0000313" key="4">
    <source>
        <dbReference type="Proteomes" id="UP000305948"/>
    </source>
</evidence>
<feature type="transmembrane region" description="Helical" evidence="2">
    <location>
        <begin position="216"/>
        <end position="235"/>
    </location>
</feature>
<dbReference type="AlphaFoldDB" id="A0A5C3MWV6"/>
<evidence type="ECO:0000256" key="2">
    <source>
        <dbReference type="SAM" id="Phobius"/>
    </source>
</evidence>
<keyword evidence="2" id="KW-1133">Transmembrane helix</keyword>
<reference evidence="3 4" key="1">
    <citation type="journal article" date="2019" name="Nat. Ecol. Evol.">
        <title>Megaphylogeny resolves global patterns of mushroom evolution.</title>
        <authorList>
            <person name="Varga T."/>
            <person name="Krizsan K."/>
            <person name="Foldi C."/>
            <person name="Dima B."/>
            <person name="Sanchez-Garcia M."/>
            <person name="Sanchez-Ramirez S."/>
            <person name="Szollosi G.J."/>
            <person name="Szarkandi J.G."/>
            <person name="Papp V."/>
            <person name="Albert L."/>
            <person name="Andreopoulos W."/>
            <person name="Angelini C."/>
            <person name="Antonin V."/>
            <person name="Barry K.W."/>
            <person name="Bougher N.L."/>
            <person name="Buchanan P."/>
            <person name="Buyck B."/>
            <person name="Bense V."/>
            <person name="Catcheside P."/>
            <person name="Chovatia M."/>
            <person name="Cooper J."/>
            <person name="Damon W."/>
            <person name="Desjardin D."/>
            <person name="Finy P."/>
            <person name="Geml J."/>
            <person name="Haridas S."/>
            <person name="Hughes K."/>
            <person name="Justo A."/>
            <person name="Karasinski D."/>
            <person name="Kautmanova I."/>
            <person name="Kiss B."/>
            <person name="Kocsube S."/>
            <person name="Kotiranta H."/>
            <person name="LaButti K.M."/>
            <person name="Lechner B.E."/>
            <person name="Liimatainen K."/>
            <person name="Lipzen A."/>
            <person name="Lukacs Z."/>
            <person name="Mihaltcheva S."/>
            <person name="Morgado L.N."/>
            <person name="Niskanen T."/>
            <person name="Noordeloos M.E."/>
            <person name="Ohm R.A."/>
            <person name="Ortiz-Santana B."/>
            <person name="Ovrebo C."/>
            <person name="Racz N."/>
            <person name="Riley R."/>
            <person name="Savchenko A."/>
            <person name="Shiryaev A."/>
            <person name="Soop K."/>
            <person name="Spirin V."/>
            <person name="Szebenyi C."/>
            <person name="Tomsovsky M."/>
            <person name="Tulloss R.E."/>
            <person name="Uehling J."/>
            <person name="Grigoriev I.V."/>
            <person name="Vagvolgyi C."/>
            <person name="Papp T."/>
            <person name="Martin F.M."/>
            <person name="Miettinen O."/>
            <person name="Hibbett D.S."/>
            <person name="Nagy L.G."/>
        </authorList>
    </citation>
    <scope>NUCLEOTIDE SEQUENCE [LARGE SCALE GENOMIC DNA]</scope>
    <source>
        <strain evidence="3 4">OMC1185</strain>
    </source>
</reference>
<dbReference type="EMBL" id="ML213520">
    <property type="protein sequence ID" value="TFK48238.1"/>
    <property type="molecule type" value="Genomic_DNA"/>
</dbReference>
<proteinExistence type="predicted"/>
<protein>
    <submittedName>
        <fullName evidence="3">Uncharacterized protein</fullName>
    </submittedName>
</protein>
<dbReference type="Proteomes" id="UP000305948">
    <property type="component" value="Unassembled WGS sequence"/>
</dbReference>
<organism evidence="3 4">
    <name type="scientific">Heliocybe sulcata</name>
    <dbReference type="NCBI Taxonomy" id="5364"/>
    <lineage>
        <taxon>Eukaryota</taxon>
        <taxon>Fungi</taxon>
        <taxon>Dikarya</taxon>
        <taxon>Basidiomycota</taxon>
        <taxon>Agaricomycotina</taxon>
        <taxon>Agaricomycetes</taxon>
        <taxon>Gloeophyllales</taxon>
        <taxon>Gloeophyllaceae</taxon>
        <taxon>Heliocybe</taxon>
    </lineage>
</organism>
<name>A0A5C3MWV6_9AGAM</name>